<evidence type="ECO:0000313" key="4">
    <source>
        <dbReference type="Proteomes" id="UP001652625"/>
    </source>
</evidence>
<evidence type="ECO:0000313" key="5">
    <source>
        <dbReference type="RefSeq" id="XP_065656214.1"/>
    </source>
</evidence>
<dbReference type="RefSeq" id="XP_065656214.1">
    <property type="nucleotide sequence ID" value="XM_065800142.1"/>
</dbReference>
<dbReference type="InterPro" id="IPR011993">
    <property type="entry name" value="PH-like_dom_sf"/>
</dbReference>
<evidence type="ECO:0000256" key="2">
    <source>
        <dbReference type="SAM" id="Coils"/>
    </source>
</evidence>
<evidence type="ECO:0000256" key="1">
    <source>
        <dbReference type="ARBA" id="ARBA00007471"/>
    </source>
</evidence>
<accession>A0ABM4C3S6</accession>
<evidence type="ECO:0000259" key="3">
    <source>
        <dbReference type="PROSITE" id="PS51339"/>
    </source>
</evidence>
<dbReference type="PANTHER" id="PTHR10807">
    <property type="entry name" value="MYOTUBULARIN-RELATED"/>
    <property type="match status" value="1"/>
</dbReference>
<reference evidence="5" key="1">
    <citation type="submission" date="2025-08" db="UniProtKB">
        <authorList>
            <consortium name="RefSeq"/>
        </authorList>
    </citation>
    <scope>IDENTIFICATION</scope>
</reference>
<dbReference type="InterPro" id="IPR029021">
    <property type="entry name" value="Prot-tyrosine_phosphatase-like"/>
</dbReference>
<dbReference type="SUPFAM" id="SSF52799">
    <property type="entry name" value="(Phosphotyrosine protein) phosphatases II"/>
    <property type="match status" value="1"/>
</dbReference>
<comment type="similarity">
    <text evidence="1">Belongs to the protein-tyrosine phosphatase family. Non-receptor class myotubularin subfamily.</text>
</comment>
<dbReference type="PANTHER" id="PTHR10807:SF110">
    <property type="entry name" value="FI17948P1"/>
    <property type="match status" value="1"/>
</dbReference>
<protein>
    <submittedName>
        <fullName evidence="5">Myotubularin-related protein 10-B isoform X2</fullName>
    </submittedName>
</protein>
<gene>
    <name evidence="5" type="primary">LOC100214962</name>
</gene>
<dbReference type="SUPFAM" id="SSF50729">
    <property type="entry name" value="PH domain-like"/>
    <property type="match status" value="1"/>
</dbReference>
<keyword evidence="2" id="KW-0175">Coiled coil</keyword>
<dbReference type="PROSITE" id="PS51339">
    <property type="entry name" value="PPASE_MYOTUBULARIN"/>
    <property type="match status" value="1"/>
</dbReference>
<dbReference type="InterPro" id="IPR010569">
    <property type="entry name" value="Myotubularin-like_Pase_dom"/>
</dbReference>
<dbReference type="InterPro" id="IPR030564">
    <property type="entry name" value="Myotubularin"/>
</dbReference>
<dbReference type="Proteomes" id="UP001652625">
    <property type="component" value="Chromosome 06"/>
</dbReference>
<dbReference type="GeneID" id="100214962"/>
<proteinExistence type="inferred from homology"/>
<name>A0ABM4C3S6_HYDVU</name>
<feature type="coiled-coil region" evidence="2">
    <location>
        <begin position="99"/>
        <end position="126"/>
    </location>
</feature>
<dbReference type="Gene3D" id="2.30.29.30">
    <property type="entry name" value="Pleckstrin-homology domain (PH domain)/Phosphotyrosine-binding domain (PTB)"/>
    <property type="match status" value="1"/>
</dbReference>
<sequence length="646" mass="74476">MAAKNIIASPLVTFERPVFQMFMGEMILSQASVVRYYDTSNRLNSLTGTLYITNFKLAFICSLKSVSKQTSGFSEKYLEEPIDHNDLIPLTVISNIYGISNMKQKRKKLKNVMIELSSQCDILEIETKDFRIVQYDFKSSGSQNKRSCFQMISHYAFPTTVFRLFAFDYGNSYVTSNSSAFCFFKTKKDYELNISRLHASQNWRVTDINEKFAIDESLPKFIVCPASLEDNDIEQIAKSYVKKRFPVWIWSNPSSGCSLLISSHLRNSSSKDPMSHQMIPSKLLNSLKSSSIVGNGESFSIDLNNISDFPSLKQLQISYQKIHKYCTFHSSKEFWSSDSSWLTSIEETGWLHYVSSCLKIAKSLAKKIQKNHLNVLIEESTGHDFSILVASLVQIMLDPYYRTHLGLKALIQKDWVLKGHPFSTRLGTLSFHSINKTDFNGQSPVFLLFFDCLHQLINQYPVYFEYTDLYLVLVMDCAYSSLFETFIFNSEMESEKHSKDVKLVSVWDFLESNISEAKFQSLFTNLAFKFNKSCSKEYIYPSCKVSNIIFWSKYFLRWLSIINKNLVCFSGIVLQLQQNQFNEEVEYLTHRLMQLQLQFSIKSSVSNQSLSSINQSKKKKINEAQSNNIKKDLINATFGFHLLKLI</sequence>
<organism evidence="4 5">
    <name type="scientific">Hydra vulgaris</name>
    <name type="common">Hydra</name>
    <name type="synonym">Hydra attenuata</name>
    <dbReference type="NCBI Taxonomy" id="6087"/>
    <lineage>
        <taxon>Eukaryota</taxon>
        <taxon>Metazoa</taxon>
        <taxon>Cnidaria</taxon>
        <taxon>Hydrozoa</taxon>
        <taxon>Hydroidolina</taxon>
        <taxon>Anthoathecata</taxon>
        <taxon>Aplanulata</taxon>
        <taxon>Hydridae</taxon>
        <taxon>Hydra</taxon>
    </lineage>
</organism>
<feature type="domain" description="Myotubularin phosphatase" evidence="3">
    <location>
        <begin position="184"/>
        <end position="555"/>
    </location>
</feature>
<dbReference type="Pfam" id="PF06602">
    <property type="entry name" value="Myotub-related"/>
    <property type="match status" value="2"/>
</dbReference>
<keyword evidence="4" id="KW-1185">Reference proteome</keyword>